<dbReference type="PANTHER" id="PTHR47706:SF8">
    <property type="entry name" value="NMRA-LIKE DOMAIN-CONTAINING PROTEIN"/>
    <property type="match status" value="1"/>
</dbReference>
<dbReference type="Proteomes" id="UP000285084">
    <property type="component" value="Unassembled WGS sequence"/>
</dbReference>
<feature type="domain" description="NAD(P)-binding" evidence="4">
    <location>
        <begin position="24"/>
        <end position="109"/>
    </location>
</feature>
<dbReference type="Gene3D" id="3.90.25.10">
    <property type="entry name" value="UDP-galactose 4-epimerase, domain 1"/>
    <property type="match status" value="1"/>
</dbReference>
<sequence>MARYVKNQPEGFTNAIERDAVVSAGGTVGSHIAKELLRTGKHTVTAITRKGSSNNLPEGILTARVDYNDEESIISALKNQQFLIITMAPNASKDTHNKLVQAAAKAGVPYVMPNGYAEDIEHVQLGEDILLRPRAKGYRDEIESLGMKWITVCCGFWFDYSLVGGEQRFGFDFDQRTLTLYDDGNTKTWTSTLAQVGRAVAKVLSLKELPEDDNDQSLAISNFLNGAIYVQSFYVSQREIFESIKRVTGASDSDWTITYESAKERYEEGLARVKRGDMSGHSKLMYARAFYTEDPNNISSKAQNELLGLPEESLDEATKDGIALVEILRGRAERMAV</sequence>
<dbReference type="VEuPathDB" id="FungiDB:FOC1_g10006102"/>
<dbReference type="VEuPathDB" id="FungiDB:FOC4_g10002844"/>
<name>A0A420MBZ2_FUSOX</name>
<dbReference type="InterPro" id="IPR016040">
    <property type="entry name" value="NAD(P)-bd_dom"/>
</dbReference>
<comment type="caution">
    <text evidence="5">The sequence shown here is derived from an EMBL/GenBank/DDBJ whole genome shotgun (WGS) entry which is preliminary data.</text>
</comment>
<keyword evidence="3" id="KW-0560">Oxidoreductase</keyword>
<dbReference type="Gene3D" id="3.40.50.720">
    <property type="entry name" value="NAD(P)-binding Rossmann-like Domain"/>
    <property type="match status" value="1"/>
</dbReference>
<proteinExistence type="inferred from homology"/>
<dbReference type="VEuPathDB" id="FungiDB:FOZG_08145"/>
<dbReference type="CDD" id="cd05259">
    <property type="entry name" value="PCBER_SDR_a"/>
    <property type="match status" value="1"/>
</dbReference>
<dbReference type="InterPro" id="IPR036291">
    <property type="entry name" value="NAD(P)-bd_dom_sf"/>
</dbReference>
<accession>A0A420MBZ2</accession>
<evidence type="ECO:0000259" key="4">
    <source>
        <dbReference type="Pfam" id="PF13460"/>
    </source>
</evidence>
<evidence type="ECO:0000313" key="5">
    <source>
        <dbReference type="EMBL" id="RKK65539.1"/>
    </source>
</evidence>
<dbReference type="PANTHER" id="PTHR47706">
    <property type="entry name" value="NMRA-LIKE FAMILY PROTEIN"/>
    <property type="match status" value="1"/>
</dbReference>
<protein>
    <recommendedName>
        <fullName evidence="4">NAD(P)-binding domain-containing protein</fullName>
    </recommendedName>
</protein>
<gene>
    <name evidence="5" type="ORF">BFJ69_g16189</name>
</gene>
<dbReference type="VEuPathDB" id="FungiDB:HZS61_015873"/>
<organism evidence="5 6">
    <name type="scientific">Fusarium oxysporum</name>
    <name type="common">Fusarium vascular wilt</name>
    <dbReference type="NCBI Taxonomy" id="5507"/>
    <lineage>
        <taxon>Eukaryota</taxon>
        <taxon>Fungi</taxon>
        <taxon>Dikarya</taxon>
        <taxon>Ascomycota</taxon>
        <taxon>Pezizomycotina</taxon>
        <taxon>Sordariomycetes</taxon>
        <taxon>Hypocreomycetidae</taxon>
        <taxon>Hypocreales</taxon>
        <taxon>Nectriaceae</taxon>
        <taxon>Fusarium</taxon>
        <taxon>Fusarium oxysporum species complex</taxon>
    </lineage>
</organism>
<dbReference type="Pfam" id="PF13460">
    <property type="entry name" value="NAD_binding_10"/>
    <property type="match status" value="1"/>
</dbReference>
<dbReference type="VEuPathDB" id="FungiDB:FOXG_15731"/>
<comment type="similarity">
    <text evidence="1">Belongs to the NmrA-type oxidoreductase family. Isoflavone reductase subfamily.</text>
</comment>
<dbReference type="GO" id="GO:0016491">
    <property type="term" value="F:oxidoreductase activity"/>
    <property type="evidence" value="ECO:0007669"/>
    <property type="project" value="UniProtKB-KW"/>
</dbReference>
<evidence type="ECO:0000256" key="2">
    <source>
        <dbReference type="ARBA" id="ARBA00022857"/>
    </source>
</evidence>
<evidence type="ECO:0000313" key="6">
    <source>
        <dbReference type="Proteomes" id="UP000285084"/>
    </source>
</evidence>
<dbReference type="AlphaFoldDB" id="A0A420MBZ2"/>
<dbReference type="SUPFAM" id="SSF51735">
    <property type="entry name" value="NAD(P)-binding Rossmann-fold domains"/>
    <property type="match status" value="1"/>
</dbReference>
<evidence type="ECO:0000256" key="1">
    <source>
        <dbReference type="ARBA" id="ARBA00005725"/>
    </source>
</evidence>
<dbReference type="EMBL" id="MRCX01000402">
    <property type="protein sequence ID" value="RKK65539.1"/>
    <property type="molecule type" value="Genomic_DNA"/>
</dbReference>
<dbReference type="InterPro" id="IPR051609">
    <property type="entry name" value="NmrA/Isoflavone_reductase-like"/>
</dbReference>
<dbReference type="InterPro" id="IPR045312">
    <property type="entry name" value="PCBER-like"/>
</dbReference>
<evidence type="ECO:0000256" key="3">
    <source>
        <dbReference type="ARBA" id="ARBA00023002"/>
    </source>
</evidence>
<keyword evidence="2" id="KW-0521">NADP</keyword>
<dbReference type="VEuPathDB" id="FungiDB:FOMG_15560"/>
<dbReference type="VEuPathDB" id="FungiDB:FOIG_12521"/>
<reference evidence="5 6" key="1">
    <citation type="journal article" date="2018" name="Sci. Rep.">
        <title>Characterisation of pathogen-specific regions and novel effector candidates in Fusarium oxysporum f. sp. cepae.</title>
        <authorList>
            <person name="Armitage A.D."/>
            <person name="Taylor A."/>
            <person name="Sobczyk M.K."/>
            <person name="Baxter L."/>
            <person name="Greenfield B.P."/>
            <person name="Bates H.J."/>
            <person name="Wilson F."/>
            <person name="Jackson A.C."/>
            <person name="Ott S."/>
            <person name="Harrison R.J."/>
            <person name="Clarkson J.P."/>
        </authorList>
    </citation>
    <scope>NUCLEOTIDE SEQUENCE [LARGE SCALE GENOMIC DNA]</scope>
    <source>
        <strain evidence="5 6">Fo_A13</strain>
    </source>
</reference>